<sequence>MVQKCLGCTAVARDNPPEPMIRTFLPHKPMDFVAIDHWSAAIITSKLLIITDYYSRYLWVIEVRDTTSVETIKACESVFNIFENRLQFERTMERLLHQKNLEIGVNVQAFV</sequence>
<dbReference type="EMBL" id="JADBJN010000001">
    <property type="protein sequence ID" value="KAG5681270.1"/>
    <property type="molecule type" value="Genomic_DNA"/>
</dbReference>
<proteinExistence type="predicted"/>
<dbReference type="OrthoDB" id="7762866at2759"/>
<accession>A0A9J6CI68</accession>
<keyword evidence="2" id="KW-1185">Reference proteome</keyword>
<gene>
    <name evidence="1" type="ORF">PVAND_010721</name>
</gene>
<protein>
    <recommendedName>
        <fullName evidence="3">Integrase catalytic domain-containing protein</fullName>
    </recommendedName>
</protein>
<reference evidence="1" key="1">
    <citation type="submission" date="2021-03" db="EMBL/GenBank/DDBJ databases">
        <title>Chromosome level genome of the anhydrobiotic midge Polypedilum vanderplanki.</title>
        <authorList>
            <person name="Yoshida Y."/>
            <person name="Kikawada T."/>
            <person name="Gusev O."/>
        </authorList>
    </citation>
    <scope>NUCLEOTIDE SEQUENCE</scope>
    <source>
        <strain evidence="1">NIAS01</strain>
        <tissue evidence="1">Whole body or cell culture</tissue>
    </source>
</reference>
<dbReference type="Gene3D" id="3.30.420.10">
    <property type="entry name" value="Ribonuclease H-like superfamily/Ribonuclease H"/>
    <property type="match status" value="1"/>
</dbReference>
<dbReference type="Proteomes" id="UP001107558">
    <property type="component" value="Chromosome 1"/>
</dbReference>
<organism evidence="1 2">
    <name type="scientific">Polypedilum vanderplanki</name>
    <name type="common">Sleeping chironomid midge</name>
    <dbReference type="NCBI Taxonomy" id="319348"/>
    <lineage>
        <taxon>Eukaryota</taxon>
        <taxon>Metazoa</taxon>
        <taxon>Ecdysozoa</taxon>
        <taxon>Arthropoda</taxon>
        <taxon>Hexapoda</taxon>
        <taxon>Insecta</taxon>
        <taxon>Pterygota</taxon>
        <taxon>Neoptera</taxon>
        <taxon>Endopterygota</taxon>
        <taxon>Diptera</taxon>
        <taxon>Nematocera</taxon>
        <taxon>Chironomoidea</taxon>
        <taxon>Chironomidae</taxon>
        <taxon>Chironominae</taxon>
        <taxon>Polypedilum</taxon>
        <taxon>Polypedilum</taxon>
    </lineage>
</organism>
<comment type="caution">
    <text evidence="1">The sequence shown here is derived from an EMBL/GenBank/DDBJ whole genome shotgun (WGS) entry which is preliminary data.</text>
</comment>
<dbReference type="GO" id="GO:0003676">
    <property type="term" value="F:nucleic acid binding"/>
    <property type="evidence" value="ECO:0007669"/>
    <property type="project" value="InterPro"/>
</dbReference>
<evidence type="ECO:0008006" key="3">
    <source>
        <dbReference type="Google" id="ProtNLM"/>
    </source>
</evidence>
<dbReference type="AlphaFoldDB" id="A0A9J6CI68"/>
<dbReference type="SUPFAM" id="SSF53098">
    <property type="entry name" value="Ribonuclease H-like"/>
    <property type="match status" value="1"/>
</dbReference>
<dbReference type="InterPro" id="IPR012337">
    <property type="entry name" value="RNaseH-like_sf"/>
</dbReference>
<evidence type="ECO:0000313" key="1">
    <source>
        <dbReference type="EMBL" id="KAG5681270.1"/>
    </source>
</evidence>
<name>A0A9J6CI68_POLVA</name>
<evidence type="ECO:0000313" key="2">
    <source>
        <dbReference type="Proteomes" id="UP001107558"/>
    </source>
</evidence>
<dbReference type="InterPro" id="IPR036397">
    <property type="entry name" value="RNaseH_sf"/>
</dbReference>